<dbReference type="InterPro" id="IPR006321">
    <property type="entry name" value="PilT/PilU"/>
</dbReference>
<dbReference type="InterPro" id="IPR050921">
    <property type="entry name" value="T4SS_GSP_E_ATPase"/>
</dbReference>
<dbReference type="InterPro" id="IPR001482">
    <property type="entry name" value="T2SS/T4SS_dom"/>
</dbReference>
<gene>
    <name evidence="3" type="ORF">HNQ09_000466</name>
</gene>
<comment type="caution">
    <text evidence="3">The sequence shown here is derived from an EMBL/GenBank/DDBJ whole genome shotgun (WGS) entry which is preliminary data.</text>
</comment>
<dbReference type="GO" id="GO:0016887">
    <property type="term" value="F:ATP hydrolysis activity"/>
    <property type="evidence" value="ECO:0007669"/>
    <property type="project" value="InterPro"/>
</dbReference>
<accession>A0A7W8GCI4</accession>
<evidence type="ECO:0000313" key="4">
    <source>
        <dbReference type="Proteomes" id="UP000525389"/>
    </source>
</evidence>
<comment type="similarity">
    <text evidence="1">Belongs to the GSP E family.</text>
</comment>
<organism evidence="3 4">
    <name type="scientific">Deinococcus budaensis</name>
    <dbReference type="NCBI Taxonomy" id="1665626"/>
    <lineage>
        <taxon>Bacteria</taxon>
        <taxon>Thermotogati</taxon>
        <taxon>Deinococcota</taxon>
        <taxon>Deinococci</taxon>
        <taxon>Deinococcales</taxon>
        <taxon>Deinococcaceae</taxon>
        <taxon>Deinococcus</taxon>
    </lineage>
</organism>
<dbReference type="InterPro" id="IPR027417">
    <property type="entry name" value="P-loop_NTPase"/>
</dbReference>
<evidence type="ECO:0000256" key="1">
    <source>
        <dbReference type="ARBA" id="ARBA00006611"/>
    </source>
</evidence>
<reference evidence="3 4" key="1">
    <citation type="submission" date="2020-08" db="EMBL/GenBank/DDBJ databases">
        <title>Genomic Encyclopedia of Type Strains, Phase IV (KMG-IV): sequencing the most valuable type-strain genomes for metagenomic binning, comparative biology and taxonomic classification.</title>
        <authorList>
            <person name="Goeker M."/>
        </authorList>
    </citation>
    <scope>NUCLEOTIDE SEQUENCE [LARGE SCALE GENOMIC DNA]</scope>
    <source>
        <strain evidence="3 4">DSM 101791</strain>
    </source>
</reference>
<dbReference type="Gene3D" id="3.40.50.300">
    <property type="entry name" value="P-loop containing nucleotide triphosphate hydrolases"/>
    <property type="match status" value="1"/>
</dbReference>
<evidence type="ECO:0000313" key="3">
    <source>
        <dbReference type="EMBL" id="MBB5233049.1"/>
    </source>
</evidence>
<evidence type="ECO:0000259" key="2">
    <source>
        <dbReference type="PROSITE" id="PS00662"/>
    </source>
</evidence>
<protein>
    <submittedName>
        <fullName evidence="3">Twitching motility protein PilT</fullName>
    </submittedName>
</protein>
<dbReference type="Gene3D" id="3.30.450.90">
    <property type="match status" value="1"/>
</dbReference>
<dbReference type="PANTHER" id="PTHR30486:SF12">
    <property type="entry name" value="TYPE IV PILUS ATPASE PILU"/>
    <property type="match status" value="1"/>
</dbReference>
<dbReference type="PANTHER" id="PTHR30486">
    <property type="entry name" value="TWITCHING MOTILITY PROTEIN PILT"/>
    <property type="match status" value="1"/>
</dbReference>
<sequence>MGRDPVTFDELLREMVARRASDVHLQVGSPPMGRIDGGLLPFGDVGLLPADTVALAREILTPEQWEDFEDAQELDLAYSVPGLGRFRCNVFRQRGAVGIVMRTVTDGVPSFDALGLPAEVMRGFAAAPRGLVLVTGPTGSGKSTTLAALVDHINRSYAYNIITIEDPIEFLHRNLRSLVVQREVGADTRDFRTALKYALRQDPDVIMIGEMRDKETVEAALSAAQTGHLVLSTLHTQDAVRSVNRLIDFFAPHERGQVRMQLAESLVGIVSQRLLRRADGEGRVLGSEVLLNTPLVQDYLKNEDKTSLIKDALIEDNIRGMRTFDQHLVQLYQHSLITLDEALSAATSPHEVRLMVTRAGHAF</sequence>
<feature type="domain" description="Bacterial type II secretion system protein E" evidence="2">
    <location>
        <begin position="199"/>
        <end position="213"/>
    </location>
</feature>
<dbReference type="AlphaFoldDB" id="A0A7W8GCI4"/>
<name>A0A7W8GCI4_9DEIO</name>
<dbReference type="NCBIfam" id="TIGR01420">
    <property type="entry name" value="pilT_fam"/>
    <property type="match status" value="1"/>
</dbReference>
<dbReference type="GO" id="GO:0005524">
    <property type="term" value="F:ATP binding"/>
    <property type="evidence" value="ECO:0007669"/>
    <property type="project" value="InterPro"/>
</dbReference>
<dbReference type="PROSITE" id="PS00662">
    <property type="entry name" value="T2SP_E"/>
    <property type="match status" value="1"/>
</dbReference>
<dbReference type="EMBL" id="JACHFN010000001">
    <property type="protein sequence ID" value="MBB5233049.1"/>
    <property type="molecule type" value="Genomic_DNA"/>
</dbReference>
<keyword evidence="4" id="KW-1185">Reference proteome</keyword>
<dbReference type="SUPFAM" id="SSF52540">
    <property type="entry name" value="P-loop containing nucleoside triphosphate hydrolases"/>
    <property type="match status" value="1"/>
</dbReference>
<dbReference type="CDD" id="cd01131">
    <property type="entry name" value="PilT"/>
    <property type="match status" value="1"/>
</dbReference>
<proteinExistence type="inferred from homology"/>
<dbReference type="InterPro" id="IPR003593">
    <property type="entry name" value="AAA+_ATPase"/>
</dbReference>
<dbReference type="Pfam" id="PF00437">
    <property type="entry name" value="T2SSE"/>
    <property type="match status" value="1"/>
</dbReference>
<dbReference type="Proteomes" id="UP000525389">
    <property type="component" value="Unassembled WGS sequence"/>
</dbReference>
<dbReference type="SMART" id="SM00382">
    <property type="entry name" value="AAA"/>
    <property type="match status" value="1"/>
</dbReference>